<dbReference type="Proteomes" id="UP000282985">
    <property type="component" value="Unassembled WGS sequence"/>
</dbReference>
<evidence type="ECO:0000313" key="2">
    <source>
        <dbReference type="EMBL" id="RUT77908.1"/>
    </source>
</evidence>
<accession>A0A434ATZ6</accession>
<keyword evidence="1" id="KW-0472">Membrane</keyword>
<comment type="caution">
    <text evidence="2">The sequence shown here is derived from an EMBL/GenBank/DDBJ whole genome shotgun (WGS) entry which is preliminary data.</text>
</comment>
<gene>
    <name evidence="2" type="ORF">DLK05_10510</name>
</gene>
<reference evidence="2 3" key="1">
    <citation type="submission" date="2018-11" db="EMBL/GenBank/DDBJ databases">
        <title>Parancylomarina longa gen. nov., sp. nov., isolated from sediments of southern Okinawa.</title>
        <authorList>
            <person name="Fu T."/>
        </authorList>
    </citation>
    <scope>NUCLEOTIDE SEQUENCE [LARGE SCALE GENOMIC DNA]</scope>
    <source>
        <strain evidence="2 3">T3-2 S1-C</strain>
    </source>
</reference>
<evidence type="ECO:0000256" key="1">
    <source>
        <dbReference type="SAM" id="Phobius"/>
    </source>
</evidence>
<sequence>MGKSSSKLKFKNMSIGDLLMAAVVFFSIITFVKIISSHFLKRKIIKSGHFDRAGILEQDAEIEVKKQVKYDQYPALKWGLVAFFGGIGFIVMEVLAVSNPIFKQYDSTMPYGIFFVSVAIGFLLYYVIMSRKVKE</sequence>
<organism evidence="2 3">
    <name type="scientific">Ancylomarina longa</name>
    <dbReference type="NCBI Taxonomy" id="2487017"/>
    <lineage>
        <taxon>Bacteria</taxon>
        <taxon>Pseudomonadati</taxon>
        <taxon>Bacteroidota</taxon>
        <taxon>Bacteroidia</taxon>
        <taxon>Marinilabiliales</taxon>
        <taxon>Marinifilaceae</taxon>
        <taxon>Ancylomarina</taxon>
    </lineage>
</organism>
<feature type="transmembrane region" description="Helical" evidence="1">
    <location>
        <begin position="75"/>
        <end position="97"/>
    </location>
</feature>
<protein>
    <submittedName>
        <fullName evidence="2">Uncharacterized protein</fullName>
    </submittedName>
</protein>
<keyword evidence="1" id="KW-0812">Transmembrane</keyword>
<keyword evidence="1" id="KW-1133">Transmembrane helix</keyword>
<feature type="transmembrane region" description="Helical" evidence="1">
    <location>
        <begin position="20"/>
        <end position="40"/>
    </location>
</feature>
<dbReference type="EMBL" id="RJJX01000013">
    <property type="protein sequence ID" value="RUT77908.1"/>
    <property type="molecule type" value="Genomic_DNA"/>
</dbReference>
<proteinExistence type="predicted"/>
<name>A0A434ATZ6_9BACT</name>
<evidence type="ECO:0000313" key="3">
    <source>
        <dbReference type="Proteomes" id="UP000282985"/>
    </source>
</evidence>
<dbReference type="AlphaFoldDB" id="A0A434ATZ6"/>
<keyword evidence="3" id="KW-1185">Reference proteome</keyword>
<feature type="transmembrane region" description="Helical" evidence="1">
    <location>
        <begin position="109"/>
        <end position="128"/>
    </location>
</feature>